<dbReference type="AlphaFoldDB" id="A0A171KP87"/>
<protein>
    <submittedName>
        <fullName evidence="1">Aminobenzoate synthetase</fullName>
    </submittedName>
</protein>
<reference evidence="1 2" key="1">
    <citation type="submission" date="2015-04" db="EMBL/GenBank/DDBJ databases">
        <title>Genome sequence of Kerstersia gyiorum CG1.</title>
        <authorList>
            <person name="Greninger A.L."/>
            <person name="Kozyreva V."/>
            <person name="Chaturvedi V."/>
        </authorList>
    </citation>
    <scope>NUCLEOTIDE SEQUENCE [LARGE SCALE GENOMIC DNA]</scope>
    <source>
        <strain evidence="1 2">CG1</strain>
    </source>
</reference>
<evidence type="ECO:0000313" key="1">
    <source>
        <dbReference type="EMBL" id="KKO70704.1"/>
    </source>
</evidence>
<dbReference type="Gene3D" id="3.30.470.10">
    <property type="match status" value="1"/>
</dbReference>
<dbReference type="InterPro" id="IPR001544">
    <property type="entry name" value="Aminotrans_IV"/>
</dbReference>
<dbReference type="STRING" id="206506.AAV32_15310"/>
<name>A0A171KP87_9BURK</name>
<gene>
    <name evidence="1" type="ORF">AAV32_15310</name>
</gene>
<organism evidence="1 2">
    <name type="scientific">Kerstersia gyiorum</name>
    <dbReference type="NCBI Taxonomy" id="206506"/>
    <lineage>
        <taxon>Bacteria</taxon>
        <taxon>Pseudomonadati</taxon>
        <taxon>Pseudomonadota</taxon>
        <taxon>Betaproteobacteria</taxon>
        <taxon>Burkholderiales</taxon>
        <taxon>Alcaligenaceae</taxon>
        <taxon>Kerstersia</taxon>
    </lineage>
</organism>
<dbReference type="EMBL" id="LBNE01000013">
    <property type="protein sequence ID" value="KKO70704.1"/>
    <property type="molecule type" value="Genomic_DNA"/>
</dbReference>
<evidence type="ECO:0000313" key="2">
    <source>
        <dbReference type="Proteomes" id="UP000078084"/>
    </source>
</evidence>
<accession>A0A171KP87</accession>
<dbReference type="GO" id="GO:0003824">
    <property type="term" value="F:catalytic activity"/>
    <property type="evidence" value="ECO:0007669"/>
    <property type="project" value="InterPro"/>
</dbReference>
<dbReference type="Pfam" id="PF01063">
    <property type="entry name" value="Aminotran_4"/>
    <property type="match status" value="1"/>
</dbReference>
<dbReference type="InterPro" id="IPR043131">
    <property type="entry name" value="BCAT-like_N"/>
</dbReference>
<sequence length="213" mass="23579">MPQLIETLRTEPDGSIPLLALHMRRLRTSAEVLGYVCPVCDIGGALKRCAQSLPGEVHRLRLLLWRSGLYTIESSPLPPQEPRLQVGLANVPLDSDEPYLRHKTTQRPVYSPAGTWLARHPGLFDVLFFNQRGELCEGSRSNVYLRLDDGQWYTPALSSGLLPGVQRGALLESGAAVERVLTRQDLAQASAIRVSNALRGWVDVSLSSLRFTL</sequence>
<dbReference type="RefSeq" id="WP_068374519.1">
    <property type="nucleotide sequence ID" value="NZ_LBNE01000013.1"/>
</dbReference>
<dbReference type="InterPro" id="IPR043132">
    <property type="entry name" value="BCAT-like_C"/>
</dbReference>
<dbReference type="Gene3D" id="3.20.10.10">
    <property type="entry name" value="D-amino Acid Aminotransferase, subunit A, domain 2"/>
    <property type="match status" value="1"/>
</dbReference>
<proteinExistence type="predicted"/>
<dbReference type="Proteomes" id="UP000078084">
    <property type="component" value="Unassembled WGS sequence"/>
</dbReference>
<dbReference type="SUPFAM" id="SSF56752">
    <property type="entry name" value="D-aminoacid aminotransferase-like PLP-dependent enzymes"/>
    <property type="match status" value="1"/>
</dbReference>
<comment type="caution">
    <text evidence="1">The sequence shown here is derived from an EMBL/GenBank/DDBJ whole genome shotgun (WGS) entry which is preliminary data.</text>
</comment>
<keyword evidence="2" id="KW-1185">Reference proteome</keyword>
<dbReference type="NCBIfam" id="NF005727">
    <property type="entry name" value="PRK07546.1-1"/>
    <property type="match status" value="1"/>
</dbReference>
<dbReference type="PATRIC" id="fig|206506.3.peg.3257"/>
<dbReference type="InterPro" id="IPR036038">
    <property type="entry name" value="Aminotransferase-like"/>
</dbReference>